<dbReference type="Proteomes" id="UP000183898">
    <property type="component" value="Unassembled WGS sequence"/>
</dbReference>
<evidence type="ECO:0000313" key="2">
    <source>
        <dbReference type="EMBL" id="SEN54219.1"/>
    </source>
</evidence>
<evidence type="ECO:0000313" key="3">
    <source>
        <dbReference type="Proteomes" id="UP000183898"/>
    </source>
</evidence>
<evidence type="ECO:0000259" key="1">
    <source>
        <dbReference type="Pfam" id="PF18925"/>
    </source>
</evidence>
<reference evidence="2 3" key="1">
    <citation type="submission" date="2016-10" db="EMBL/GenBank/DDBJ databases">
        <authorList>
            <person name="de Groot N.N."/>
        </authorList>
    </citation>
    <scope>NUCLEOTIDE SEQUENCE [LARGE SCALE GENOMIC DNA]</scope>
    <source>
        <strain evidence="2 3">Nl18</strain>
    </source>
</reference>
<feature type="domain" description="DUF5675" evidence="1">
    <location>
        <begin position="5"/>
        <end position="117"/>
    </location>
</feature>
<sequence length="130" mass="14611">MDLRVKRLEFSDDSTIGELSVDGEFECYTLEDKVRSVKIKGKTAILPGQYEVVINFSQRFQKPLPLLLNVPNFEGVRIHPGNISANTEGCILVGDTKGVNFIGQSRAAFDRLFEKMKTAAETQKIFIEIE</sequence>
<protein>
    <recommendedName>
        <fullName evidence="1">DUF5675 domain-containing protein</fullName>
    </recommendedName>
</protein>
<dbReference type="RefSeq" id="WP_074745775.1">
    <property type="nucleotide sequence ID" value="NZ_FOCT01000005.1"/>
</dbReference>
<dbReference type="Pfam" id="PF18925">
    <property type="entry name" value="DUF5675"/>
    <property type="match status" value="1"/>
</dbReference>
<gene>
    <name evidence="2" type="ORF">SAMN05216404_105108</name>
</gene>
<dbReference type="EMBL" id="FOCT01000005">
    <property type="protein sequence ID" value="SEN54219.1"/>
    <property type="molecule type" value="Genomic_DNA"/>
</dbReference>
<dbReference type="AlphaFoldDB" id="A0A1H8HDY9"/>
<proteinExistence type="predicted"/>
<name>A0A1H8HDY9_9PROT</name>
<accession>A0A1H8HDY9</accession>
<dbReference type="InterPro" id="IPR043732">
    <property type="entry name" value="DUF5675"/>
</dbReference>
<organism evidence="2 3">
    <name type="scientific">Nitrosospira multiformis</name>
    <dbReference type="NCBI Taxonomy" id="1231"/>
    <lineage>
        <taxon>Bacteria</taxon>
        <taxon>Pseudomonadati</taxon>
        <taxon>Pseudomonadota</taxon>
        <taxon>Betaproteobacteria</taxon>
        <taxon>Nitrosomonadales</taxon>
        <taxon>Nitrosomonadaceae</taxon>
        <taxon>Nitrosospira</taxon>
    </lineage>
</organism>